<dbReference type="InterPro" id="IPR033121">
    <property type="entry name" value="PEPTIDASE_A1"/>
</dbReference>
<evidence type="ECO:0000313" key="8">
    <source>
        <dbReference type="EMBL" id="KAK6977502.1"/>
    </source>
</evidence>
<dbReference type="PROSITE" id="PS51767">
    <property type="entry name" value="PEPTIDASE_A1"/>
    <property type="match status" value="1"/>
</dbReference>
<feature type="signal peptide" evidence="6">
    <location>
        <begin position="1"/>
        <end position="20"/>
    </location>
</feature>
<keyword evidence="2 5" id="KW-0064">Aspartyl protease</keyword>
<keyword evidence="6" id="KW-0732">Signal</keyword>
<dbReference type="EMBL" id="JAWWNJ010000167">
    <property type="protein sequence ID" value="KAK6977502.1"/>
    <property type="molecule type" value="Genomic_DNA"/>
</dbReference>
<keyword evidence="9" id="KW-1185">Reference proteome</keyword>
<dbReference type="GO" id="GO:0004190">
    <property type="term" value="F:aspartic-type endopeptidase activity"/>
    <property type="evidence" value="ECO:0007669"/>
    <property type="project" value="UniProtKB-KW"/>
</dbReference>
<dbReference type="InterPro" id="IPR001461">
    <property type="entry name" value="Aspartic_peptidase_A1"/>
</dbReference>
<dbReference type="CDD" id="cd05471">
    <property type="entry name" value="pepsin_like"/>
    <property type="match status" value="1"/>
</dbReference>
<dbReference type="InterPro" id="IPR021109">
    <property type="entry name" value="Peptidase_aspartic_dom_sf"/>
</dbReference>
<evidence type="ECO:0000256" key="6">
    <source>
        <dbReference type="SAM" id="SignalP"/>
    </source>
</evidence>
<feature type="chain" id="PRO_5043754409" evidence="6">
    <location>
        <begin position="21"/>
        <end position="401"/>
    </location>
</feature>
<dbReference type="Proteomes" id="UP001362999">
    <property type="component" value="Unassembled WGS sequence"/>
</dbReference>
<evidence type="ECO:0000256" key="1">
    <source>
        <dbReference type="ARBA" id="ARBA00007447"/>
    </source>
</evidence>
<feature type="active site" evidence="3">
    <location>
        <position position="94"/>
    </location>
</feature>
<evidence type="ECO:0000256" key="3">
    <source>
        <dbReference type="PIRSR" id="PIRSR601461-1"/>
    </source>
</evidence>
<feature type="disulfide bond" evidence="4">
    <location>
        <begin position="316"/>
        <end position="360"/>
    </location>
</feature>
<dbReference type="PROSITE" id="PS00141">
    <property type="entry name" value="ASP_PROTEASE"/>
    <property type="match status" value="1"/>
</dbReference>
<protein>
    <submittedName>
        <fullName evidence="8">Acid protease</fullName>
    </submittedName>
</protein>
<keyword evidence="5" id="KW-0378">Hydrolase</keyword>
<dbReference type="InterPro" id="IPR001969">
    <property type="entry name" value="Aspartic_peptidase_AS"/>
</dbReference>
<comment type="caution">
    <text evidence="8">The sequence shown here is derived from an EMBL/GenBank/DDBJ whole genome shotgun (WGS) entry which is preliminary data.</text>
</comment>
<evidence type="ECO:0000313" key="9">
    <source>
        <dbReference type="Proteomes" id="UP001362999"/>
    </source>
</evidence>
<comment type="similarity">
    <text evidence="1 5">Belongs to the peptidase A1 family.</text>
</comment>
<gene>
    <name evidence="8" type="ORF">R3P38DRAFT_2666248</name>
</gene>
<evidence type="ECO:0000259" key="7">
    <source>
        <dbReference type="PROSITE" id="PS51767"/>
    </source>
</evidence>
<dbReference type="PRINTS" id="PR00792">
    <property type="entry name" value="PEPSIN"/>
</dbReference>
<dbReference type="GO" id="GO:0006508">
    <property type="term" value="P:proteolysis"/>
    <property type="evidence" value="ECO:0007669"/>
    <property type="project" value="UniProtKB-KW"/>
</dbReference>
<feature type="domain" description="Peptidase A1" evidence="7">
    <location>
        <begin position="76"/>
        <end position="397"/>
    </location>
</feature>
<dbReference type="Gene3D" id="2.40.70.10">
    <property type="entry name" value="Acid Proteases"/>
    <property type="match status" value="2"/>
</dbReference>
<dbReference type="AlphaFoldDB" id="A0AAV9ZBX5"/>
<dbReference type="PANTHER" id="PTHR47966:SF51">
    <property type="entry name" value="BETA-SITE APP-CLEAVING ENZYME, ISOFORM A-RELATED"/>
    <property type="match status" value="1"/>
</dbReference>
<feature type="active site" evidence="3">
    <location>
        <position position="278"/>
    </location>
</feature>
<name>A0AAV9ZBX5_9AGAR</name>
<reference evidence="8 9" key="1">
    <citation type="journal article" date="2024" name="J Genomics">
        <title>Draft genome sequencing and assembly of Favolaschia claudopus CIRM-BRFM 2984 isolated from oak limbs.</title>
        <authorList>
            <person name="Navarro D."/>
            <person name="Drula E."/>
            <person name="Chaduli D."/>
            <person name="Cazenave R."/>
            <person name="Ahrendt S."/>
            <person name="Wang J."/>
            <person name="Lipzen A."/>
            <person name="Daum C."/>
            <person name="Barry K."/>
            <person name="Grigoriev I.V."/>
            <person name="Favel A."/>
            <person name="Rosso M.N."/>
            <person name="Martin F."/>
        </authorList>
    </citation>
    <scope>NUCLEOTIDE SEQUENCE [LARGE SCALE GENOMIC DNA]</scope>
    <source>
        <strain evidence="8 9">CIRM-BRFM 2984</strain>
    </source>
</reference>
<organism evidence="8 9">
    <name type="scientific">Favolaschia claudopus</name>
    <dbReference type="NCBI Taxonomy" id="2862362"/>
    <lineage>
        <taxon>Eukaryota</taxon>
        <taxon>Fungi</taxon>
        <taxon>Dikarya</taxon>
        <taxon>Basidiomycota</taxon>
        <taxon>Agaricomycotina</taxon>
        <taxon>Agaricomycetes</taxon>
        <taxon>Agaricomycetidae</taxon>
        <taxon>Agaricales</taxon>
        <taxon>Marasmiineae</taxon>
        <taxon>Mycenaceae</taxon>
        <taxon>Favolaschia</taxon>
    </lineage>
</organism>
<keyword evidence="5 8" id="KW-0645">Protease</keyword>
<evidence type="ECO:0000256" key="4">
    <source>
        <dbReference type="PIRSR" id="PIRSR601461-2"/>
    </source>
</evidence>
<evidence type="ECO:0000256" key="5">
    <source>
        <dbReference type="RuleBase" id="RU000454"/>
    </source>
</evidence>
<feature type="disulfide bond" evidence="4">
    <location>
        <begin position="107"/>
        <end position="111"/>
    </location>
</feature>
<dbReference type="PANTHER" id="PTHR47966">
    <property type="entry name" value="BETA-SITE APP-CLEAVING ENZYME, ISOFORM A-RELATED"/>
    <property type="match status" value="1"/>
</dbReference>
<sequence>MAGTTSCLTLFLILAATTTALSIGNPIPHSNKRVSLISTTKYKFGNRHRPQPQSNWVKGPSSERLLDFFNGTDLQWFGNISVGTPPQTFTVIFDTGSSALEIPGTACGAACINQRQFNASASSTFADQNKSTTFTFGTAFGVTPPPVNGTFNLTVNLITETVSVVGLTAHKHEMFLITDSKPIPLDVPFDGIMGMSPGSPFFQAAKAPRSLFGMLFTPHDKGGEGELTMGGVDRTKFKSPLVFSPVVGGDEWVLQSLGVAVNGKTSSVLNTSFPVIFDTGTSNMLFAKDIALEIYDMISPDIVPNEDVPGTFGIACDRIPSLPAEIDITFPGTSSRAPFNLTLPSSELSVGPFADKPDICQTLINVPDQPGLNLVGLSLFKHYYTAWDMDALQIGFSPNGF</sequence>
<dbReference type="Pfam" id="PF00026">
    <property type="entry name" value="Asp"/>
    <property type="match status" value="1"/>
</dbReference>
<dbReference type="SUPFAM" id="SSF50630">
    <property type="entry name" value="Acid proteases"/>
    <property type="match status" value="1"/>
</dbReference>
<dbReference type="InterPro" id="IPR034164">
    <property type="entry name" value="Pepsin-like_dom"/>
</dbReference>
<evidence type="ECO:0000256" key="2">
    <source>
        <dbReference type="ARBA" id="ARBA00022750"/>
    </source>
</evidence>
<accession>A0AAV9ZBX5</accession>
<keyword evidence="4" id="KW-1015">Disulfide bond</keyword>
<proteinExistence type="inferred from homology"/>